<accession>A0A6G7VQ84</accession>
<keyword evidence="2" id="KW-0560">Oxidoreductase</keyword>
<evidence type="ECO:0000256" key="2">
    <source>
        <dbReference type="ARBA" id="ARBA00023002"/>
    </source>
</evidence>
<geneLocation type="plasmid" evidence="3 4">
    <name>unnamed2</name>
</geneLocation>
<dbReference type="GO" id="GO:0019380">
    <property type="term" value="P:3-phenylpropionate catabolic process"/>
    <property type="evidence" value="ECO:0007669"/>
    <property type="project" value="TreeGrafter"/>
</dbReference>
<keyword evidence="3" id="KW-0614">Plasmid</keyword>
<evidence type="ECO:0000313" key="4">
    <source>
        <dbReference type="Proteomes" id="UP000500791"/>
    </source>
</evidence>
<comment type="similarity">
    <text evidence="1">Belongs to the bacterial ring-hydroxylating dioxygenase beta subunit family.</text>
</comment>
<keyword evidence="3" id="KW-0223">Dioxygenase</keyword>
<sequence>MSDKNLPSRQEIEDFLIHEAELIDDWQLNEWAELFDEHGEYQVPPTDKPKSEPEKSLYLIYDDRHRLSERAKRQLKKTDHSEFPRSIVTHIISNVRVKPGDDDYFIVICNAVVHRSRLQQHDIYPVRCDYRIVRGDTGFRIRRKRVILGTETLRNQGKLSIII</sequence>
<evidence type="ECO:0000256" key="1">
    <source>
        <dbReference type="ARBA" id="ARBA00009570"/>
    </source>
</evidence>
<gene>
    <name evidence="3" type="ORF">G8E03_15195</name>
</gene>
<dbReference type="PANTHER" id="PTHR41534">
    <property type="entry name" value="BLR3401 PROTEIN"/>
    <property type="match status" value="1"/>
</dbReference>
<keyword evidence="4" id="KW-1185">Reference proteome</keyword>
<dbReference type="RefSeq" id="WP_166194500.1">
    <property type="nucleotide sequence ID" value="NZ_CP049813.1"/>
</dbReference>
<dbReference type="CDD" id="cd00667">
    <property type="entry name" value="ring_hydroxylating_dioxygenases_beta"/>
    <property type="match status" value="1"/>
</dbReference>
<protein>
    <submittedName>
        <fullName evidence="3">Aromatic-ring-hydroxylating dioxygenase subunit beta</fullName>
    </submittedName>
</protein>
<organism evidence="3 4">
    <name type="scientific">Pontivivens nitratireducens</name>
    <dbReference type="NCBI Taxonomy" id="2758038"/>
    <lineage>
        <taxon>Bacteria</taxon>
        <taxon>Pseudomonadati</taxon>
        <taxon>Pseudomonadota</taxon>
        <taxon>Alphaproteobacteria</taxon>
        <taxon>Rhodobacterales</taxon>
        <taxon>Paracoccaceae</taxon>
        <taxon>Pontivivens</taxon>
    </lineage>
</organism>
<reference evidence="3 4" key="1">
    <citation type="submission" date="2020-03" db="EMBL/GenBank/DDBJ databases">
        <title>Complete genome sequence of Monaibacterium sp. ALG8 with diverse plasmids.</title>
        <authorList>
            <person name="Sun C."/>
        </authorList>
    </citation>
    <scope>NUCLEOTIDE SEQUENCE [LARGE SCALE GENOMIC DNA]</scope>
    <source>
        <strain evidence="3 4">ALG8</strain>
        <plasmid evidence="3 4">unnamed2</plasmid>
    </source>
</reference>
<dbReference type="Pfam" id="PF00866">
    <property type="entry name" value="Ring_hydroxyl_B"/>
    <property type="match status" value="1"/>
</dbReference>
<dbReference type="AlphaFoldDB" id="A0A6G7VQ84"/>
<name>A0A6G7VQ84_9RHOB</name>
<dbReference type="InterPro" id="IPR000391">
    <property type="entry name" value="Rng_hydr_dOase-bsu"/>
</dbReference>
<proteinExistence type="inferred from homology"/>
<dbReference type="KEGG" id="mon:G8E03_15195"/>
<dbReference type="Gene3D" id="3.10.450.50">
    <property type="match status" value="1"/>
</dbReference>
<dbReference type="EMBL" id="CP049813">
    <property type="protein sequence ID" value="QIK42199.1"/>
    <property type="molecule type" value="Genomic_DNA"/>
</dbReference>
<dbReference type="Proteomes" id="UP000500791">
    <property type="component" value="Plasmid unnamed2"/>
</dbReference>
<dbReference type="InterPro" id="IPR032710">
    <property type="entry name" value="NTF2-like_dom_sf"/>
</dbReference>
<evidence type="ECO:0000313" key="3">
    <source>
        <dbReference type="EMBL" id="QIK42199.1"/>
    </source>
</evidence>
<dbReference type="GO" id="GO:0051213">
    <property type="term" value="F:dioxygenase activity"/>
    <property type="evidence" value="ECO:0007669"/>
    <property type="project" value="UniProtKB-KW"/>
</dbReference>
<dbReference type="SUPFAM" id="SSF54427">
    <property type="entry name" value="NTF2-like"/>
    <property type="match status" value="1"/>
</dbReference>
<dbReference type="PANTHER" id="PTHR41534:SF2">
    <property type="entry name" value="3-PHENYLPROPIONATE_CINNAMIC ACID DIOXYGENASE SUBUNIT BETA"/>
    <property type="match status" value="1"/>
</dbReference>